<keyword evidence="2" id="KW-1185">Reference proteome</keyword>
<protein>
    <submittedName>
        <fullName evidence="1">Uncharacterized protein</fullName>
    </submittedName>
</protein>
<comment type="caution">
    <text evidence="1">The sequence shown here is derived from an EMBL/GenBank/DDBJ whole genome shotgun (WGS) entry which is preliminary data.</text>
</comment>
<name>A0ACC0UUX9_9HYPO</name>
<organism evidence="1 2">
    <name type="scientific">Trichothecium roseum</name>
    <dbReference type="NCBI Taxonomy" id="47278"/>
    <lineage>
        <taxon>Eukaryota</taxon>
        <taxon>Fungi</taxon>
        <taxon>Dikarya</taxon>
        <taxon>Ascomycota</taxon>
        <taxon>Pezizomycotina</taxon>
        <taxon>Sordariomycetes</taxon>
        <taxon>Hypocreomycetidae</taxon>
        <taxon>Hypocreales</taxon>
        <taxon>Hypocreales incertae sedis</taxon>
        <taxon>Trichothecium</taxon>
    </lineage>
</organism>
<dbReference type="Proteomes" id="UP001163324">
    <property type="component" value="Chromosome 7"/>
</dbReference>
<reference evidence="1" key="1">
    <citation type="submission" date="2022-10" db="EMBL/GenBank/DDBJ databases">
        <title>Complete Genome of Trichothecium roseum strain YXFP-22015, a Plant Pathogen Isolated from Citrus.</title>
        <authorList>
            <person name="Wang Y."/>
            <person name="Zhu L."/>
        </authorList>
    </citation>
    <scope>NUCLEOTIDE SEQUENCE</scope>
    <source>
        <strain evidence="1">YXFP-22015</strain>
    </source>
</reference>
<accession>A0ACC0UUX9</accession>
<dbReference type="EMBL" id="CM047946">
    <property type="protein sequence ID" value="KAI9897324.1"/>
    <property type="molecule type" value="Genomic_DNA"/>
</dbReference>
<evidence type="ECO:0000313" key="2">
    <source>
        <dbReference type="Proteomes" id="UP001163324"/>
    </source>
</evidence>
<sequence>MTADTPTVEIAIPPPSSADDTTLVAKLTSMINAVYSGAEVGIFKEGYQRTHDAEVADFLRAGRIAVAVAVAVATSTSTSTPHVEPVGCVSVKLLTPEKGEFGMMALAPELRGHGLGTKLVLFAEDYCRAKGCTIMQLELLVPSTFAHEGKLRNQAWYLRMGYEIVRLGDFRDDYPALEPLLCGPTEYRVFEKRLA</sequence>
<gene>
    <name evidence="1" type="ORF">N3K66_007180</name>
</gene>
<proteinExistence type="predicted"/>
<evidence type="ECO:0000313" key="1">
    <source>
        <dbReference type="EMBL" id="KAI9897324.1"/>
    </source>
</evidence>